<name>A0A0D2NQD9_9CHLO</name>
<proteinExistence type="inferred from homology"/>
<sequence>MAFNEVVAVLHAAGNDEDALQDAIRQAEAAGLDEVPGEDRQKLRAARTRLRKAREASAASSAAAAAAGRSPHAKASYDPSEFPALAEAYETLKWRMIQKPGGATVKPDDFYRLYALHQQATQGDNAAERPMWAERGGLDFEGRARWDAWAAVKGLDGDKARLRFVKLFWEFPATALYSDTRGTLGGAAGGGGAAA</sequence>
<dbReference type="GO" id="GO:0000062">
    <property type="term" value="F:fatty-acyl-CoA binding"/>
    <property type="evidence" value="ECO:0007669"/>
    <property type="project" value="InterPro"/>
</dbReference>
<dbReference type="InterPro" id="IPR014352">
    <property type="entry name" value="FERM/acyl-CoA-bd_prot_sf"/>
</dbReference>
<dbReference type="InterPro" id="IPR035984">
    <property type="entry name" value="Acyl-CoA-binding_sf"/>
</dbReference>
<dbReference type="Proteomes" id="UP000054498">
    <property type="component" value="Unassembled WGS sequence"/>
</dbReference>
<dbReference type="GO" id="GO:0006631">
    <property type="term" value="P:fatty acid metabolic process"/>
    <property type="evidence" value="ECO:0007669"/>
    <property type="project" value="TreeGrafter"/>
</dbReference>
<dbReference type="GeneID" id="25731573"/>
<evidence type="ECO:0000256" key="2">
    <source>
        <dbReference type="ARBA" id="ARBA00023121"/>
    </source>
</evidence>
<dbReference type="AlphaFoldDB" id="A0A0D2NQD9"/>
<feature type="compositionally biased region" description="Low complexity" evidence="3">
    <location>
        <begin position="56"/>
        <end position="76"/>
    </location>
</feature>
<dbReference type="KEGG" id="mng:MNEG_1405"/>
<dbReference type="PANTHER" id="PTHR23310:SF62">
    <property type="entry name" value="ACYL-COA BINDING PROTEIN 1, ISOFORM A"/>
    <property type="match status" value="1"/>
</dbReference>
<dbReference type="OrthoDB" id="346910at2759"/>
<protein>
    <recommendedName>
        <fullName evidence="4">ACB domain-containing protein</fullName>
    </recommendedName>
</protein>
<dbReference type="PANTHER" id="PTHR23310">
    <property type="entry name" value="ACYL-COA-BINDING PROTEIN, ACBP"/>
    <property type="match status" value="1"/>
</dbReference>
<evidence type="ECO:0000313" key="5">
    <source>
        <dbReference type="EMBL" id="KIZ06546.1"/>
    </source>
</evidence>
<dbReference type="Pfam" id="PF00887">
    <property type="entry name" value="ACBP"/>
    <property type="match status" value="1"/>
</dbReference>
<evidence type="ECO:0000313" key="6">
    <source>
        <dbReference type="Proteomes" id="UP000054498"/>
    </source>
</evidence>
<dbReference type="STRING" id="145388.A0A0D2NQD9"/>
<comment type="similarity">
    <text evidence="1">Belongs to the ACBP family.</text>
</comment>
<gene>
    <name evidence="5" type="ORF">MNEG_1405</name>
</gene>
<dbReference type="InterPro" id="IPR000582">
    <property type="entry name" value="Acyl-CoA-binding_protein"/>
</dbReference>
<keyword evidence="2" id="KW-0446">Lipid-binding</keyword>
<feature type="region of interest" description="Disordered" evidence="3">
    <location>
        <begin position="54"/>
        <end position="78"/>
    </location>
</feature>
<keyword evidence="6" id="KW-1185">Reference proteome</keyword>
<organism evidence="5 6">
    <name type="scientific">Monoraphidium neglectum</name>
    <dbReference type="NCBI Taxonomy" id="145388"/>
    <lineage>
        <taxon>Eukaryota</taxon>
        <taxon>Viridiplantae</taxon>
        <taxon>Chlorophyta</taxon>
        <taxon>core chlorophytes</taxon>
        <taxon>Chlorophyceae</taxon>
        <taxon>CS clade</taxon>
        <taxon>Sphaeropleales</taxon>
        <taxon>Selenastraceae</taxon>
        <taxon>Monoraphidium</taxon>
    </lineage>
</organism>
<dbReference type="RefSeq" id="XP_013905565.1">
    <property type="nucleotide sequence ID" value="XM_014050111.1"/>
</dbReference>
<accession>A0A0D2NQD9</accession>
<evidence type="ECO:0000256" key="3">
    <source>
        <dbReference type="SAM" id="MobiDB-lite"/>
    </source>
</evidence>
<dbReference type="Gene3D" id="1.20.80.10">
    <property type="match status" value="1"/>
</dbReference>
<evidence type="ECO:0000256" key="1">
    <source>
        <dbReference type="ARBA" id="ARBA00005567"/>
    </source>
</evidence>
<dbReference type="SUPFAM" id="SSF47027">
    <property type="entry name" value="Acyl-CoA binding protein"/>
    <property type="match status" value="1"/>
</dbReference>
<dbReference type="EMBL" id="KK100358">
    <property type="protein sequence ID" value="KIZ06546.1"/>
    <property type="molecule type" value="Genomic_DNA"/>
</dbReference>
<evidence type="ECO:0000259" key="4">
    <source>
        <dbReference type="PROSITE" id="PS51228"/>
    </source>
</evidence>
<feature type="domain" description="ACB" evidence="4">
    <location>
        <begin position="85"/>
        <end position="176"/>
    </location>
</feature>
<reference evidence="5 6" key="1">
    <citation type="journal article" date="2013" name="BMC Genomics">
        <title>Reconstruction of the lipid metabolism for the microalga Monoraphidium neglectum from its genome sequence reveals characteristics suitable for biofuel production.</title>
        <authorList>
            <person name="Bogen C."/>
            <person name="Al-Dilaimi A."/>
            <person name="Albersmeier A."/>
            <person name="Wichmann J."/>
            <person name="Grundmann M."/>
            <person name="Rupp O."/>
            <person name="Lauersen K.J."/>
            <person name="Blifernez-Klassen O."/>
            <person name="Kalinowski J."/>
            <person name="Goesmann A."/>
            <person name="Mussgnug J.H."/>
            <person name="Kruse O."/>
        </authorList>
    </citation>
    <scope>NUCLEOTIDE SEQUENCE [LARGE SCALE GENOMIC DNA]</scope>
    <source>
        <strain evidence="5 6">SAG 48.87</strain>
    </source>
</reference>
<dbReference type="PROSITE" id="PS51228">
    <property type="entry name" value="ACB_2"/>
    <property type="match status" value="1"/>
</dbReference>